<reference evidence="5 6" key="1">
    <citation type="submission" date="2016-10" db="EMBL/GenBank/DDBJ databases">
        <authorList>
            <person name="Varghese N."/>
            <person name="Submissions S."/>
        </authorList>
    </citation>
    <scope>NUCLEOTIDE SEQUENCE [LARGE SCALE GENOMIC DNA]</scope>
    <source>
        <strain evidence="5 6">DSM 17833</strain>
    </source>
</reference>
<evidence type="ECO:0000256" key="3">
    <source>
        <dbReference type="SAM" id="Phobius"/>
    </source>
</evidence>
<dbReference type="Pfam" id="PF05227">
    <property type="entry name" value="CHASE3"/>
    <property type="match status" value="1"/>
</dbReference>
<dbReference type="GO" id="GO:0003824">
    <property type="term" value="F:catalytic activity"/>
    <property type="evidence" value="ECO:0007669"/>
    <property type="project" value="UniProtKB-ARBA"/>
</dbReference>
<dbReference type="Gene3D" id="3.30.70.270">
    <property type="match status" value="1"/>
</dbReference>
<sequence>MLLSAGRVERKLLALLAVAYLSLFVIVGAIWGSRAHLIDGQRVEVLHTSLYQLSETLSLLKDAETGQRGFLLTGEDSFLQPYNVAVQHLHNQFQALRAIPLMEMYADDIARIEQLAELKMTELSETIELRRLAGAEAARQRVMDNQGRRYMDELRERISSLEGNVSDELEALHESTDVRSQVAIWGGSAVALLMLGLLGLTYLDLRRDLREREELLKRLAFESQHDALTQLPNRRAFNDSLDQALALARRAERPLALIYLDLDGFKPVNDEHGHATGDLVLKAIAQRWRTLLREGEVLARLGGDEFAVVAEGDVAAIECLAARMITALDTPLLEELPHVRVGVSIGMAQFPQHGEDRRRLVAAADTAMYRAKEAGKHCFAWPESSSAIPTAAL</sequence>
<feature type="transmembrane region" description="Helical" evidence="3">
    <location>
        <begin position="182"/>
        <end position="203"/>
    </location>
</feature>
<dbReference type="CDD" id="cd01949">
    <property type="entry name" value="GGDEF"/>
    <property type="match status" value="1"/>
</dbReference>
<comment type="caution">
    <text evidence="5">The sequence shown here is derived from an EMBL/GenBank/DDBJ whole genome shotgun (WGS) entry which is preliminary data.</text>
</comment>
<dbReference type="EMBL" id="FMTL01000001">
    <property type="protein sequence ID" value="SCW40545.1"/>
    <property type="molecule type" value="Genomic_DNA"/>
</dbReference>
<keyword evidence="3" id="KW-0812">Transmembrane</keyword>
<proteinExistence type="predicted"/>
<dbReference type="CDD" id="cd19410">
    <property type="entry name" value="HK9-like_sensor"/>
    <property type="match status" value="1"/>
</dbReference>
<comment type="subcellular location">
    <subcellularLocation>
        <location evidence="2">Cell inner membrane</location>
    </subcellularLocation>
</comment>
<keyword evidence="3" id="KW-0472">Membrane</keyword>
<dbReference type="SUPFAM" id="SSF55073">
    <property type="entry name" value="Nucleotide cyclase"/>
    <property type="match status" value="1"/>
</dbReference>
<accession>A0AB37Z3U3</accession>
<dbReference type="PANTHER" id="PTHR46663">
    <property type="entry name" value="DIGUANYLATE CYCLASE DGCT-RELATED"/>
    <property type="match status" value="1"/>
</dbReference>
<evidence type="ECO:0000313" key="6">
    <source>
        <dbReference type="Proteomes" id="UP000242418"/>
    </source>
</evidence>
<evidence type="ECO:0000256" key="1">
    <source>
        <dbReference type="ARBA" id="ARBA00001946"/>
    </source>
</evidence>
<feature type="domain" description="GGDEF" evidence="4">
    <location>
        <begin position="253"/>
        <end position="384"/>
    </location>
</feature>
<dbReference type="PROSITE" id="PS50887">
    <property type="entry name" value="GGDEF"/>
    <property type="match status" value="1"/>
</dbReference>
<dbReference type="Proteomes" id="UP000242418">
    <property type="component" value="Unassembled WGS sequence"/>
</dbReference>
<organism evidence="5 6">
    <name type="scientific">Pseudomonas peli</name>
    <dbReference type="NCBI Taxonomy" id="592361"/>
    <lineage>
        <taxon>Bacteria</taxon>
        <taxon>Pseudomonadati</taxon>
        <taxon>Pseudomonadota</taxon>
        <taxon>Gammaproteobacteria</taxon>
        <taxon>Pseudomonadales</taxon>
        <taxon>Pseudomonadaceae</taxon>
        <taxon>Pseudomonas</taxon>
    </lineage>
</organism>
<comment type="cofactor">
    <cofactor evidence="1">
        <name>Mg(2+)</name>
        <dbReference type="ChEBI" id="CHEBI:18420"/>
    </cofactor>
</comment>
<evidence type="ECO:0000313" key="5">
    <source>
        <dbReference type="EMBL" id="SCW40545.1"/>
    </source>
</evidence>
<dbReference type="NCBIfam" id="TIGR00254">
    <property type="entry name" value="GGDEF"/>
    <property type="match status" value="1"/>
</dbReference>
<dbReference type="InterPro" id="IPR007891">
    <property type="entry name" value="CHASE3"/>
</dbReference>
<dbReference type="Pfam" id="PF00990">
    <property type="entry name" value="GGDEF"/>
    <property type="match status" value="1"/>
</dbReference>
<keyword evidence="6" id="KW-1185">Reference proteome</keyword>
<evidence type="ECO:0000256" key="2">
    <source>
        <dbReference type="ARBA" id="ARBA00004533"/>
    </source>
</evidence>
<dbReference type="FunFam" id="3.30.70.270:FF:000001">
    <property type="entry name" value="Diguanylate cyclase domain protein"/>
    <property type="match status" value="1"/>
</dbReference>
<dbReference type="AlphaFoldDB" id="A0AB37Z3U3"/>
<dbReference type="RefSeq" id="WP_090248900.1">
    <property type="nucleotide sequence ID" value="NZ_FMTL01000001.1"/>
</dbReference>
<dbReference type="GO" id="GO:0005886">
    <property type="term" value="C:plasma membrane"/>
    <property type="evidence" value="ECO:0007669"/>
    <property type="project" value="UniProtKB-SubCell"/>
</dbReference>
<gene>
    <name evidence="5" type="ORF">SAMN05216370_0985</name>
</gene>
<protein>
    <submittedName>
        <fullName evidence="5">Diguanylate cyclase (GGDEF) domain-containing protein</fullName>
    </submittedName>
</protein>
<dbReference type="SMART" id="SM00267">
    <property type="entry name" value="GGDEF"/>
    <property type="match status" value="1"/>
</dbReference>
<keyword evidence="3" id="KW-1133">Transmembrane helix</keyword>
<name>A0AB37Z3U3_9PSED</name>
<dbReference type="InterPro" id="IPR000160">
    <property type="entry name" value="GGDEF_dom"/>
</dbReference>
<dbReference type="InterPro" id="IPR052163">
    <property type="entry name" value="DGC-Regulatory_Protein"/>
</dbReference>
<evidence type="ECO:0000259" key="4">
    <source>
        <dbReference type="PROSITE" id="PS50887"/>
    </source>
</evidence>
<feature type="transmembrane region" description="Helical" evidence="3">
    <location>
        <begin position="12"/>
        <end position="32"/>
    </location>
</feature>
<dbReference type="InterPro" id="IPR043128">
    <property type="entry name" value="Rev_trsase/Diguanyl_cyclase"/>
</dbReference>
<dbReference type="PANTHER" id="PTHR46663:SF2">
    <property type="entry name" value="GGDEF DOMAIN-CONTAINING PROTEIN"/>
    <property type="match status" value="1"/>
</dbReference>
<dbReference type="InterPro" id="IPR029787">
    <property type="entry name" value="Nucleotide_cyclase"/>
</dbReference>